<protein>
    <submittedName>
        <fullName evidence="1">Uncharacterized protein</fullName>
    </submittedName>
</protein>
<dbReference type="AlphaFoldDB" id="L8GP26"/>
<gene>
    <name evidence="1" type="ORF">ACA1_364220</name>
</gene>
<dbReference type="KEGG" id="acan:ACA1_364220"/>
<organism evidence="1 2">
    <name type="scientific">Acanthamoeba castellanii (strain ATCC 30010 / Neff)</name>
    <dbReference type="NCBI Taxonomy" id="1257118"/>
    <lineage>
        <taxon>Eukaryota</taxon>
        <taxon>Amoebozoa</taxon>
        <taxon>Discosea</taxon>
        <taxon>Longamoebia</taxon>
        <taxon>Centramoebida</taxon>
        <taxon>Acanthamoebidae</taxon>
        <taxon>Acanthamoeba</taxon>
    </lineage>
</organism>
<dbReference type="CDD" id="cd00161">
    <property type="entry name" value="beta-trefoil_Ricin-like"/>
    <property type="match status" value="1"/>
</dbReference>
<dbReference type="Gene3D" id="2.80.10.50">
    <property type="match status" value="1"/>
</dbReference>
<accession>L8GP26</accession>
<sequence>MAGSASCWTAVRIVRPTGPPRPLLTELIDDALWSLVGQPHAPHLRHAFVSATDAVVFVVGPPNPLMAHNLRVKWGDAPPASLRVVSGAVRGAAGRIATTPTPESGDGDSGGWGSVALDMEVVGSPPDPGYKGIWAPIEVHTDIVYDQQLGLNQRIEHHAPGRVPPARFWAAAARGGYGAAASAELLCVQSQAAIAYQFAVRAVLLDSGWGAALAQRGVHVKLMGFETNNPLHDDHSGRGAHFHVAIRGTPTEPKLLHLGRDLTPHLYLTSAGRLDPALTVHRGWSLGVFGMFVRDDGALEFGPLVGVRHGSSSDMHLHVRQSKQADRDPVVAWNKRTDEGSAWVQFFNGGVTVWCSARSWRFLHVRAAKTGAGDQVVQWKNATDPGSWWTVGADGGLKSVRSGHHLTLPPGSGPRSPAVQSPQCDRWVVEQLRGGPAYRVDVSYAVEMVQATPDGATVRIHRNGAPWAEVATTDDAYGGRLTVVETAGQGQRREQVIHYDPLTGTPLP</sequence>
<dbReference type="Proteomes" id="UP000011083">
    <property type="component" value="Unassembled WGS sequence"/>
</dbReference>
<dbReference type="SUPFAM" id="SSF50370">
    <property type="entry name" value="Ricin B-like lectins"/>
    <property type="match status" value="1"/>
</dbReference>
<reference evidence="1 2" key="1">
    <citation type="journal article" date="2013" name="Genome Biol.">
        <title>Genome of Acanthamoeba castellanii highlights extensive lateral gene transfer and early evolution of tyrosine kinase signaling.</title>
        <authorList>
            <person name="Clarke M."/>
            <person name="Lohan A.J."/>
            <person name="Liu B."/>
            <person name="Lagkouvardos I."/>
            <person name="Roy S."/>
            <person name="Zafar N."/>
            <person name="Bertelli C."/>
            <person name="Schilde C."/>
            <person name="Kianianmomeni A."/>
            <person name="Burglin T.R."/>
            <person name="Frech C."/>
            <person name="Turcotte B."/>
            <person name="Kopec K.O."/>
            <person name="Synnott J.M."/>
            <person name="Choo C."/>
            <person name="Paponov I."/>
            <person name="Finkler A."/>
            <person name="Soon Heng Tan C."/>
            <person name="Hutchins A.P."/>
            <person name="Weinmeier T."/>
            <person name="Rattei T."/>
            <person name="Chu J.S."/>
            <person name="Gimenez G."/>
            <person name="Irimia M."/>
            <person name="Rigden D.J."/>
            <person name="Fitzpatrick D.A."/>
            <person name="Lorenzo-Morales J."/>
            <person name="Bateman A."/>
            <person name="Chiu C.H."/>
            <person name="Tang P."/>
            <person name="Hegemann P."/>
            <person name="Fromm H."/>
            <person name="Raoult D."/>
            <person name="Greub G."/>
            <person name="Miranda-Saavedra D."/>
            <person name="Chen N."/>
            <person name="Nash P."/>
            <person name="Ginger M.L."/>
            <person name="Horn M."/>
            <person name="Schaap P."/>
            <person name="Caler L."/>
            <person name="Loftus B."/>
        </authorList>
    </citation>
    <scope>NUCLEOTIDE SEQUENCE [LARGE SCALE GENOMIC DNA]</scope>
    <source>
        <strain evidence="1 2">Neff</strain>
    </source>
</reference>
<evidence type="ECO:0000313" key="2">
    <source>
        <dbReference type="Proteomes" id="UP000011083"/>
    </source>
</evidence>
<dbReference type="EMBL" id="KB008073">
    <property type="protein sequence ID" value="ELR13896.1"/>
    <property type="molecule type" value="Genomic_DNA"/>
</dbReference>
<dbReference type="RefSeq" id="XP_004335909.1">
    <property type="nucleotide sequence ID" value="XM_004335861.1"/>
</dbReference>
<name>L8GP26_ACACF</name>
<dbReference type="VEuPathDB" id="AmoebaDB:ACA1_364220"/>
<evidence type="ECO:0000313" key="1">
    <source>
        <dbReference type="EMBL" id="ELR13896.1"/>
    </source>
</evidence>
<dbReference type="OMA" id="MGFETNN"/>
<dbReference type="InterPro" id="IPR035992">
    <property type="entry name" value="Ricin_B-like_lectins"/>
</dbReference>
<dbReference type="GeneID" id="14914606"/>
<keyword evidence="2" id="KW-1185">Reference proteome</keyword>
<proteinExistence type="predicted"/>